<keyword evidence="4" id="KW-0804">Transcription</keyword>
<dbReference type="EMBL" id="KK365206">
    <property type="protein sequence ID" value="KCZ80065.1"/>
    <property type="molecule type" value="Genomic_DNA"/>
</dbReference>
<evidence type="ECO:0000256" key="1">
    <source>
        <dbReference type="ARBA" id="ARBA00004123"/>
    </source>
</evidence>
<accession>A0A059EYV4</accession>
<keyword evidence="3" id="KW-0805">Transcription regulation</keyword>
<comment type="similarity">
    <text evidence="2">Belongs to the TAF11 family.</text>
</comment>
<dbReference type="PANTHER" id="PTHR13218:SF8">
    <property type="entry name" value="TRANSCRIPTION INITIATION FACTOR TFIID SUBUNIT 11"/>
    <property type="match status" value="1"/>
</dbReference>
<dbReference type="PANTHER" id="PTHR13218">
    <property type="entry name" value="TRANSCRIPTION INITIATION FACTOR TFIID SUBUNIT 11-RELATED"/>
    <property type="match status" value="1"/>
</dbReference>
<keyword evidence="5" id="KW-0539">Nucleus</keyword>
<evidence type="ECO:0000313" key="7">
    <source>
        <dbReference type="EMBL" id="KCZ80065.1"/>
    </source>
</evidence>
<feature type="domain" description="TAFII28-like protein" evidence="6">
    <location>
        <begin position="8"/>
        <end position="92"/>
    </location>
</feature>
<dbReference type="VEuPathDB" id="MicrosporidiaDB:H312_02521"/>
<dbReference type="InterPro" id="IPR009072">
    <property type="entry name" value="Histone-fold"/>
</dbReference>
<dbReference type="HOGENOM" id="CLU_088696_2_1_1"/>
<protein>
    <recommendedName>
        <fullName evidence="6">TAFII28-like protein domain-containing protein</fullName>
    </recommendedName>
</protein>
<dbReference type="SUPFAM" id="SSF47113">
    <property type="entry name" value="Histone-fold"/>
    <property type="match status" value="1"/>
</dbReference>
<dbReference type="GO" id="GO:0046982">
    <property type="term" value="F:protein heterodimerization activity"/>
    <property type="evidence" value="ECO:0007669"/>
    <property type="project" value="InterPro"/>
</dbReference>
<dbReference type="Gene3D" id="1.10.20.10">
    <property type="entry name" value="Histone, subunit A"/>
    <property type="match status" value="1"/>
</dbReference>
<comment type="subcellular location">
    <subcellularLocation>
        <location evidence="1">Nucleus</location>
    </subcellularLocation>
</comment>
<reference evidence="7 8" key="2">
    <citation type="submission" date="2014-03" db="EMBL/GenBank/DDBJ databases">
        <title>The Genome Sequence of Anncaliia algerae insect isolate PRA339.</title>
        <authorList>
            <consortium name="The Broad Institute Genome Sequencing Platform"/>
            <consortium name="The Broad Institute Genome Sequencing Center for Infectious Disease"/>
            <person name="Cuomo C."/>
            <person name="Becnel J."/>
            <person name="Sanscrainte N."/>
            <person name="Walker B."/>
            <person name="Young S.K."/>
            <person name="Zeng Q."/>
            <person name="Gargeya S."/>
            <person name="Fitzgerald M."/>
            <person name="Haas B."/>
            <person name="Abouelleil A."/>
            <person name="Alvarado L."/>
            <person name="Arachchi H.M."/>
            <person name="Berlin A.M."/>
            <person name="Chapman S.B."/>
            <person name="Dewar J."/>
            <person name="Goldberg J."/>
            <person name="Griggs A."/>
            <person name="Gujja S."/>
            <person name="Hansen M."/>
            <person name="Howarth C."/>
            <person name="Imamovic A."/>
            <person name="Larimer J."/>
            <person name="McCowan C."/>
            <person name="Murphy C."/>
            <person name="Neiman D."/>
            <person name="Pearson M."/>
            <person name="Priest M."/>
            <person name="Roberts A."/>
            <person name="Saif S."/>
            <person name="Shea T."/>
            <person name="Sisk P."/>
            <person name="Sykes S."/>
            <person name="Wortman J."/>
            <person name="Nusbaum C."/>
            <person name="Birren B."/>
        </authorList>
    </citation>
    <scope>NUCLEOTIDE SEQUENCE [LARGE SCALE GENOMIC DNA]</scope>
    <source>
        <strain evidence="7 8">PRA339</strain>
    </source>
</reference>
<reference evidence="8" key="1">
    <citation type="submission" date="2013-02" db="EMBL/GenBank/DDBJ databases">
        <authorList>
            <consortium name="The Broad Institute Genome Sequencing Platform"/>
            <person name="Cuomo C."/>
            <person name="Becnel J."/>
            <person name="Sanscrainte N."/>
            <person name="Walker B."/>
            <person name="Young S.K."/>
            <person name="Zeng Q."/>
            <person name="Gargeya S."/>
            <person name="Fitzgerald M."/>
            <person name="Haas B."/>
            <person name="Abouelleil A."/>
            <person name="Alvarado L."/>
            <person name="Arachchi H.M."/>
            <person name="Berlin A.M."/>
            <person name="Chapman S.B."/>
            <person name="Dewar J."/>
            <person name="Goldberg J."/>
            <person name="Griggs A."/>
            <person name="Gujja S."/>
            <person name="Hansen M."/>
            <person name="Howarth C."/>
            <person name="Imamovic A."/>
            <person name="Larimer J."/>
            <person name="McCowan C."/>
            <person name="Murphy C."/>
            <person name="Neiman D."/>
            <person name="Pearson M."/>
            <person name="Priest M."/>
            <person name="Roberts A."/>
            <person name="Saif S."/>
            <person name="Shea T."/>
            <person name="Sisk P."/>
            <person name="Sykes S."/>
            <person name="Wortman J."/>
            <person name="Nusbaum C."/>
            <person name="Birren B."/>
        </authorList>
    </citation>
    <scope>NUCLEOTIDE SEQUENCE [LARGE SCALE GENOMIC DNA]</scope>
    <source>
        <strain evidence="8">PRA339</strain>
    </source>
</reference>
<evidence type="ECO:0000256" key="3">
    <source>
        <dbReference type="ARBA" id="ARBA00023015"/>
    </source>
</evidence>
<dbReference type="CDD" id="cd08048">
    <property type="entry name" value="HFD_TAF11"/>
    <property type="match status" value="1"/>
</dbReference>
<organism evidence="7 8">
    <name type="scientific">Anncaliia algerae PRA339</name>
    <dbReference type="NCBI Taxonomy" id="1288291"/>
    <lineage>
        <taxon>Eukaryota</taxon>
        <taxon>Fungi</taxon>
        <taxon>Fungi incertae sedis</taxon>
        <taxon>Microsporidia</taxon>
        <taxon>Tubulinosematoidea</taxon>
        <taxon>Tubulinosematidae</taxon>
        <taxon>Anncaliia</taxon>
    </lineage>
</organism>
<name>A0A059EYV4_9MICR</name>
<proteinExistence type="inferred from homology"/>
<dbReference type="InterPro" id="IPR045127">
    <property type="entry name" value="TAF11-like"/>
</dbReference>
<dbReference type="GO" id="GO:0005669">
    <property type="term" value="C:transcription factor TFIID complex"/>
    <property type="evidence" value="ECO:0007669"/>
    <property type="project" value="InterPro"/>
</dbReference>
<dbReference type="STRING" id="1288291.A0A059EYV4"/>
<feature type="non-terminal residue" evidence="7">
    <location>
        <position position="1"/>
    </location>
</feature>
<keyword evidence="8" id="KW-1185">Reference proteome</keyword>
<evidence type="ECO:0000259" key="6">
    <source>
        <dbReference type="Pfam" id="PF04719"/>
    </source>
</evidence>
<dbReference type="GO" id="GO:0016251">
    <property type="term" value="F:RNA polymerase II general transcription initiation factor activity"/>
    <property type="evidence" value="ECO:0007669"/>
    <property type="project" value="TreeGrafter"/>
</dbReference>
<dbReference type="InterPro" id="IPR006809">
    <property type="entry name" value="TAFII28_dom"/>
</dbReference>
<dbReference type="AlphaFoldDB" id="A0A059EYV4"/>
<gene>
    <name evidence="7" type="ORF">H312_02521</name>
</gene>
<evidence type="ECO:0000313" key="8">
    <source>
        <dbReference type="Proteomes" id="UP000030655"/>
    </source>
</evidence>
<dbReference type="OrthoDB" id="28335at2759"/>
<evidence type="ECO:0000256" key="5">
    <source>
        <dbReference type="ARBA" id="ARBA00023242"/>
    </source>
</evidence>
<evidence type="ECO:0000256" key="4">
    <source>
        <dbReference type="ARBA" id="ARBA00023163"/>
    </source>
</evidence>
<sequence>TAQPSYSVITALNYEEQQRYKAFREAGFKRNMMKRLCLETINQSCNPKFIIAMCGLAKVFVGELVEEAVIVQKEMNDDGPLKPVHIHEAYRRLYKNNPNIKCNYDDPWNEDFI</sequence>
<evidence type="ECO:0000256" key="2">
    <source>
        <dbReference type="ARBA" id="ARBA00009788"/>
    </source>
</evidence>
<dbReference type="Pfam" id="PF04719">
    <property type="entry name" value="TAFII28"/>
    <property type="match status" value="1"/>
</dbReference>
<dbReference type="GO" id="GO:0051123">
    <property type="term" value="P:RNA polymerase II preinitiation complex assembly"/>
    <property type="evidence" value="ECO:0007669"/>
    <property type="project" value="InterPro"/>
</dbReference>
<dbReference type="Proteomes" id="UP000030655">
    <property type="component" value="Unassembled WGS sequence"/>
</dbReference>